<evidence type="ECO:0008006" key="3">
    <source>
        <dbReference type="Google" id="ProtNLM"/>
    </source>
</evidence>
<dbReference type="PROSITE" id="PS51257">
    <property type="entry name" value="PROKAR_LIPOPROTEIN"/>
    <property type="match status" value="1"/>
</dbReference>
<dbReference type="AlphaFoldDB" id="A0A840TNN6"/>
<comment type="caution">
    <text evidence="1">The sequence shown here is derived from an EMBL/GenBank/DDBJ whole genome shotgun (WGS) entry which is preliminary data.</text>
</comment>
<organism evidence="1 2">
    <name type="scientific">Rhabdobacter roseus</name>
    <dbReference type="NCBI Taxonomy" id="1655419"/>
    <lineage>
        <taxon>Bacteria</taxon>
        <taxon>Pseudomonadati</taxon>
        <taxon>Bacteroidota</taxon>
        <taxon>Cytophagia</taxon>
        <taxon>Cytophagales</taxon>
        <taxon>Cytophagaceae</taxon>
        <taxon>Rhabdobacter</taxon>
    </lineage>
</organism>
<protein>
    <recommendedName>
        <fullName evidence="3">AlgX/AlgJ SGNH hydrolase-like domain-containing protein</fullName>
    </recommendedName>
</protein>
<gene>
    <name evidence="1" type="ORF">HNQ92_001493</name>
</gene>
<dbReference type="EMBL" id="JACHGF010000002">
    <property type="protein sequence ID" value="MBB5283367.1"/>
    <property type="molecule type" value="Genomic_DNA"/>
</dbReference>
<proteinExistence type="predicted"/>
<dbReference type="RefSeq" id="WP_184172695.1">
    <property type="nucleotide sequence ID" value="NZ_JACHGF010000002.1"/>
</dbReference>
<dbReference type="SUPFAM" id="SSF52266">
    <property type="entry name" value="SGNH hydrolase"/>
    <property type="match status" value="1"/>
</dbReference>
<name>A0A840TNN6_9BACT</name>
<accession>A0A840TNN6</accession>
<reference evidence="1 2" key="1">
    <citation type="submission" date="2020-08" db="EMBL/GenBank/DDBJ databases">
        <title>Genomic Encyclopedia of Type Strains, Phase IV (KMG-IV): sequencing the most valuable type-strain genomes for metagenomic binning, comparative biology and taxonomic classification.</title>
        <authorList>
            <person name="Goeker M."/>
        </authorList>
    </citation>
    <scope>NUCLEOTIDE SEQUENCE [LARGE SCALE GENOMIC DNA]</scope>
    <source>
        <strain evidence="1 2">DSM 105074</strain>
    </source>
</reference>
<keyword evidence="2" id="KW-1185">Reference proteome</keyword>
<evidence type="ECO:0000313" key="2">
    <source>
        <dbReference type="Proteomes" id="UP000557307"/>
    </source>
</evidence>
<dbReference type="Proteomes" id="UP000557307">
    <property type="component" value="Unassembled WGS sequence"/>
</dbReference>
<evidence type="ECO:0000313" key="1">
    <source>
        <dbReference type="EMBL" id="MBB5283367.1"/>
    </source>
</evidence>
<sequence length="340" mass="39426">MKYLRYLFLFLFSVIWLAGCNRVIMQKLGQWRILPDEYLYGDLYRLSNLPYFKDLRSDCEAYTPPQVPPGSKKIHLYIIGDSFTEAQRVGADDFPVDRYQYVHWSDYLHLRLDTTARNILLLESVERHFRQILAQPVTSLVPDTATFVVPPPGDPRLMPKIDNAFSALQTEDRLESLLFKYSPILALKEWKAAFTYAFFRRTSDKVTISEDGQDIVYYLDTDTTLINSSFKTLLDSEVDLLVENLQVSVDLFRKMGFDQVLLSIIPNKTSVLMPTYGRYNGLIERVYAHPRLPVPYVDVLHDFRQLGQQSYLRGDSHWTCPAQYLWLDKVNALILADATP</sequence>